<dbReference type="Proteomes" id="UP000299102">
    <property type="component" value="Unassembled WGS sequence"/>
</dbReference>
<comment type="caution">
    <text evidence="1">The sequence shown here is derived from an EMBL/GenBank/DDBJ whole genome shotgun (WGS) entry which is preliminary data.</text>
</comment>
<protein>
    <submittedName>
        <fullName evidence="1">Uncharacterized protein</fullName>
    </submittedName>
</protein>
<dbReference type="AlphaFoldDB" id="A0A4C1T5N9"/>
<sequence length="94" mass="10902">MYSEPRVGLRVCRCAEEVRQLVRGEARTANIIGVRSLTPTEDPVCFNTYIATLYFHIILADEGVNVCRKEKIGSSWAPVRWQLYCRRLYMRAYA</sequence>
<proteinExistence type="predicted"/>
<dbReference type="EMBL" id="BGZK01000033">
    <property type="protein sequence ID" value="GBP08890.1"/>
    <property type="molecule type" value="Genomic_DNA"/>
</dbReference>
<evidence type="ECO:0000313" key="1">
    <source>
        <dbReference type="EMBL" id="GBP08890.1"/>
    </source>
</evidence>
<accession>A0A4C1T5N9</accession>
<keyword evidence="2" id="KW-1185">Reference proteome</keyword>
<evidence type="ECO:0000313" key="2">
    <source>
        <dbReference type="Proteomes" id="UP000299102"/>
    </source>
</evidence>
<gene>
    <name evidence="1" type="ORF">EVAR_78281_1</name>
</gene>
<organism evidence="1 2">
    <name type="scientific">Eumeta variegata</name>
    <name type="common">Bagworm moth</name>
    <name type="synonym">Eumeta japonica</name>
    <dbReference type="NCBI Taxonomy" id="151549"/>
    <lineage>
        <taxon>Eukaryota</taxon>
        <taxon>Metazoa</taxon>
        <taxon>Ecdysozoa</taxon>
        <taxon>Arthropoda</taxon>
        <taxon>Hexapoda</taxon>
        <taxon>Insecta</taxon>
        <taxon>Pterygota</taxon>
        <taxon>Neoptera</taxon>
        <taxon>Endopterygota</taxon>
        <taxon>Lepidoptera</taxon>
        <taxon>Glossata</taxon>
        <taxon>Ditrysia</taxon>
        <taxon>Tineoidea</taxon>
        <taxon>Psychidae</taxon>
        <taxon>Oiketicinae</taxon>
        <taxon>Eumeta</taxon>
    </lineage>
</organism>
<reference evidence="1 2" key="1">
    <citation type="journal article" date="2019" name="Commun. Biol.">
        <title>The bagworm genome reveals a unique fibroin gene that provides high tensile strength.</title>
        <authorList>
            <person name="Kono N."/>
            <person name="Nakamura H."/>
            <person name="Ohtoshi R."/>
            <person name="Tomita M."/>
            <person name="Numata K."/>
            <person name="Arakawa K."/>
        </authorList>
    </citation>
    <scope>NUCLEOTIDE SEQUENCE [LARGE SCALE GENOMIC DNA]</scope>
</reference>
<name>A0A4C1T5N9_EUMVA</name>